<evidence type="ECO:0000313" key="2">
    <source>
        <dbReference type="Proteomes" id="UP000031408"/>
    </source>
</evidence>
<name>A0A0C1IX58_9BACT</name>
<gene>
    <name evidence="1" type="ORF">OI18_08990</name>
</gene>
<dbReference type="Proteomes" id="UP000031408">
    <property type="component" value="Unassembled WGS sequence"/>
</dbReference>
<organism evidence="1 2">
    <name type="scientific">Flavihumibacter solisilvae</name>
    <dbReference type="NCBI Taxonomy" id="1349421"/>
    <lineage>
        <taxon>Bacteria</taxon>
        <taxon>Pseudomonadati</taxon>
        <taxon>Bacteroidota</taxon>
        <taxon>Chitinophagia</taxon>
        <taxon>Chitinophagales</taxon>
        <taxon>Chitinophagaceae</taxon>
        <taxon>Flavihumibacter</taxon>
    </lineage>
</organism>
<dbReference type="RefSeq" id="WP_039139128.1">
    <property type="nucleotide sequence ID" value="NZ_JSVC01000009.1"/>
</dbReference>
<dbReference type="OrthoDB" id="680035at2"/>
<comment type="caution">
    <text evidence="1">The sequence shown here is derived from an EMBL/GenBank/DDBJ whole genome shotgun (WGS) entry which is preliminary data.</text>
</comment>
<evidence type="ECO:0000313" key="1">
    <source>
        <dbReference type="EMBL" id="KIC95009.1"/>
    </source>
</evidence>
<reference evidence="1 2" key="1">
    <citation type="submission" date="2014-11" db="EMBL/GenBank/DDBJ databases">
        <title>Genome sequence of Flavihumibacter solisilvae 3-3.</title>
        <authorList>
            <person name="Zhou G."/>
            <person name="Li M."/>
            <person name="Wang G."/>
        </authorList>
    </citation>
    <scope>NUCLEOTIDE SEQUENCE [LARGE SCALE GENOMIC DNA]</scope>
    <source>
        <strain evidence="1 2">3-3</strain>
    </source>
</reference>
<keyword evidence="2" id="KW-1185">Reference proteome</keyword>
<accession>A0A0C1IX58</accession>
<dbReference type="STRING" id="1349421.OI18_08990"/>
<dbReference type="EMBL" id="JSVC01000009">
    <property type="protein sequence ID" value="KIC95009.1"/>
    <property type="molecule type" value="Genomic_DNA"/>
</dbReference>
<proteinExistence type="predicted"/>
<protein>
    <submittedName>
        <fullName evidence="1">Uncharacterized protein</fullName>
    </submittedName>
</protein>
<sequence>MPVYFLHYLTPGRRERPEKGQLVKLHETDYNTFEGSEFLDDAIRNDEFELTTAEESAASGSPE</sequence>
<dbReference type="AlphaFoldDB" id="A0A0C1IX58"/>